<reference evidence="4" key="1">
    <citation type="submission" date="2018-05" db="EMBL/GenBank/DDBJ databases">
        <title>Draft genome sequence of Stemphylium lycopersici strain CIDEFI 213.</title>
        <authorList>
            <person name="Medina R."/>
            <person name="Franco M.E.E."/>
            <person name="Lucentini C.G."/>
            <person name="Saparrat M.C.N."/>
            <person name="Balatti P.A."/>
        </authorList>
    </citation>
    <scope>NUCLEOTIDE SEQUENCE [LARGE SCALE GENOMIC DNA]</scope>
    <source>
        <strain evidence="4">CIDEFI 213</strain>
    </source>
</reference>
<keyword evidence="4" id="KW-1185">Reference proteome</keyword>
<organism evidence="3 4">
    <name type="scientific">Stemphylium lycopersici</name>
    <name type="common">Tomato gray leaf spot disease fungus</name>
    <name type="synonym">Thyrospora lycopersici</name>
    <dbReference type="NCBI Taxonomy" id="183478"/>
    <lineage>
        <taxon>Eukaryota</taxon>
        <taxon>Fungi</taxon>
        <taxon>Dikarya</taxon>
        <taxon>Ascomycota</taxon>
        <taxon>Pezizomycotina</taxon>
        <taxon>Dothideomycetes</taxon>
        <taxon>Pleosporomycetidae</taxon>
        <taxon>Pleosporales</taxon>
        <taxon>Pleosporineae</taxon>
        <taxon>Pleosporaceae</taxon>
        <taxon>Stemphylium</taxon>
    </lineage>
</organism>
<evidence type="ECO:0000259" key="2">
    <source>
        <dbReference type="PROSITE" id="PS50030"/>
    </source>
</evidence>
<dbReference type="AlphaFoldDB" id="A0A364MZM6"/>
<evidence type="ECO:0000313" key="3">
    <source>
        <dbReference type="EMBL" id="RAR08062.1"/>
    </source>
</evidence>
<feature type="compositionally biased region" description="Polar residues" evidence="1">
    <location>
        <begin position="171"/>
        <end position="180"/>
    </location>
</feature>
<feature type="compositionally biased region" description="Polar residues" evidence="1">
    <location>
        <begin position="126"/>
        <end position="135"/>
    </location>
</feature>
<feature type="region of interest" description="Disordered" evidence="1">
    <location>
        <begin position="150"/>
        <end position="236"/>
    </location>
</feature>
<feature type="compositionally biased region" description="Low complexity" evidence="1">
    <location>
        <begin position="385"/>
        <end position="398"/>
    </location>
</feature>
<dbReference type="InterPro" id="IPR009060">
    <property type="entry name" value="UBA-like_sf"/>
</dbReference>
<feature type="compositionally biased region" description="Basic and acidic residues" evidence="1">
    <location>
        <begin position="448"/>
        <end position="463"/>
    </location>
</feature>
<dbReference type="PROSITE" id="PS50030">
    <property type="entry name" value="UBA"/>
    <property type="match status" value="1"/>
</dbReference>
<evidence type="ECO:0000256" key="1">
    <source>
        <dbReference type="SAM" id="MobiDB-lite"/>
    </source>
</evidence>
<dbReference type="EMBL" id="QGDH01000091">
    <property type="protein sequence ID" value="RAR08062.1"/>
    <property type="molecule type" value="Genomic_DNA"/>
</dbReference>
<dbReference type="InterPro" id="IPR015940">
    <property type="entry name" value="UBA"/>
</dbReference>
<accession>A0A364MZM6</accession>
<feature type="region of interest" description="Disordered" evidence="1">
    <location>
        <begin position="283"/>
        <end position="539"/>
    </location>
</feature>
<feature type="compositionally biased region" description="Polar residues" evidence="1">
    <location>
        <begin position="465"/>
        <end position="481"/>
    </location>
</feature>
<evidence type="ECO:0000313" key="4">
    <source>
        <dbReference type="Proteomes" id="UP000249619"/>
    </source>
</evidence>
<feature type="compositionally biased region" description="Basic and acidic residues" evidence="1">
    <location>
        <begin position="1"/>
        <end position="10"/>
    </location>
</feature>
<feature type="compositionally biased region" description="Polar residues" evidence="1">
    <location>
        <begin position="415"/>
        <end position="424"/>
    </location>
</feature>
<dbReference type="SUPFAM" id="SSF46934">
    <property type="entry name" value="UBA-like"/>
    <property type="match status" value="1"/>
</dbReference>
<feature type="compositionally biased region" description="Polar residues" evidence="1">
    <location>
        <begin position="494"/>
        <end position="516"/>
    </location>
</feature>
<comment type="caution">
    <text evidence="3">The sequence shown here is derived from an EMBL/GenBank/DDBJ whole genome shotgun (WGS) entry which is preliminary data.</text>
</comment>
<feature type="compositionally biased region" description="Basic residues" evidence="1">
    <location>
        <begin position="428"/>
        <end position="438"/>
    </location>
</feature>
<dbReference type="Gene3D" id="1.10.8.10">
    <property type="entry name" value="DNA helicase RuvA subunit, C-terminal domain"/>
    <property type="match status" value="1"/>
</dbReference>
<feature type="region of interest" description="Disordered" evidence="1">
    <location>
        <begin position="69"/>
        <end position="135"/>
    </location>
</feature>
<dbReference type="SMART" id="SM00165">
    <property type="entry name" value="UBA"/>
    <property type="match status" value="1"/>
</dbReference>
<dbReference type="Proteomes" id="UP000249619">
    <property type="component" value="Unassembled WGS sequence"/>
</dbReference>
<proteinExistence type="predicted"/>
<protein>
    <recommendedName>
        <fullName evidence="2">UBA domain-containing protein</fullName>
    </recommendedName>
</protein>
<feature type="domain" description="UBA" evidence="2">
    <location>
        <begin position="241"/>
        <end position="280"/>
    </location>
</feature>
<name>A0A364MZM6_STELY</name>
<gene>
    <name evidence="3" type="ORF">DDE83_006162</name>
</gene>
<feature type="region of interest" description="Disordered" evidence="1">
    <location>
        <begin position="1"/>
        <end position="21"/>
    </location>
</feature>
<sequence>MRDQYARHEPAMFPAPSSTVPNATMTQQHILDVVNAAPMLGQGPEMGGPCYYPPPEPSVPWSDLMKFTPAEATEQTESLDHDLPPGFPYSTPLATYQRDDRASPSQRSRRGSSVRLKGTPLRNATAPFQTSITQQELAPLKVDSEMMLDLPPTARPASRRDEPKSPKSSSHQQKTRATSTSDDELTIIGMPEEQYKPRPSRSRSLKVDTEEPIDYSVRPERAKKISKRRRATAELDAASVKTPEKIRQICDMGFTPSTTTGALKRNNGDVIQTIDWLVTNNIGHDELAPQSPPKSKPSPQEGGKTSALGPEAVQDIMRNLDTYHRNDESPQSIQPAMPNEGGTVTGSESASNITTSPNARTQPEIAQNTSPTKVQVVIPKKSPKAAATQATDATSAPAKKTKRRKTTLDQPEPTPVTSMPTSTEAKPEKKKGRGRPKKTATTTAPTEPIKDSSERGAKEDLPKEIQQSIEPQSATEKTGSNIEEAPGDLEPSKTVLSESPAHPNSPSKTTSATASETPERSTKPTTDSPIPKGKVPYRVGLSKRARIAPLLRIVKK</sequence>
<feature type="compositionally biased region" description="Polar residues" evidence="1">
    <location>
        <begin position="345"/>
        <end position="373"/>
    </location>
</feature>